<evidence type="ECO:0000256" key="11">
    <source>
        <dbReference type="ARBA" id="ARBA00023242"/>
    </source>
</evidence>
<feature type="compositionally biased region" description="Acidic residues" evidence="13">
    <location>
        <begin position="11"/>
        <end position="20"/>
    </location>
</feature>
<dbReference type="Proteomes" id="UP000001357">
    <property type="component" value="Unassembled WGS sequence"/>
</dbReference>
<keyword evidence="7" id="KW-0067">ATP-binding</keyword>
<dbReference type="PANTHER" id="PTHR19306">
    <property type="entry name" value="STRUCTURAL MAINTENANCE OF CHROMOSOMES 5,6 SMC5, SMC6"/>
    <property type="match status" value="1"/>
</dbReference>
<sequence length="1055" mass="119336">MAARRRAAEADLGDDSSPEDGVERQRRRTAPSESEHLSATQGGDISSQAFDGGDLSDENDSAGTITKLDLTDFMNHRRLTLDFGPNLNFICGENGSGKSAILTSIILGLGGNVGATGRGSTSASAFIRRDKDVKSAIVRITLNNVGTKAFRPEVYGEKIHVEREIRKESSTYKTLNAKLKVVEAQARQEIANMCECFQIQASSILPWLPLRACLQNCCCENNPLSSLQVDNPVGILTQEAAKSFLTSKKPADMFKIYRRATQLEQLIEHYQKTKDNLDKTRESLKGSHNEFERLGDADRELESLLLQKAWSHIRDQRQVLAESQANRAQHDNKINQLSKKKEARQASPKAAQLAELETQRTKSLAEINLSNANLQQLEQTQKDMRPHLQTATQDFKTAKLDVKKLKDDILLKQREKQEISDTMQQRKEASYDQQEKLRKVEEQINSCEARIARHTEESDAAEKAIEQLNGEIDEAAGLLETRSASCRELQHQLDQATKRLQSLRKNQTNSVAIWGDSFPRILKAIDAQSGWHHKPLGPLGQYIALSDPKWAMAVEVMLMVADVVKISDPTVERVLMERKIDVTAVFEDKQRALTCCHGYDVAPDLKGGYLLNGDFVGTGPGKPYYSNARRQGARRLGVDVGDAMHRLKEEIQRLKTSLQEAEAHTAQVRNNLDKLRKDRQAQEKSKATAFRESQRLSKMLVELRESRVQGDQELDVSVYSNNIEQLNQELSELREQLDKAQEQAQQKEKKLLSLKASMSASNDQMQEILKRSDTINLQTEKIEEEMANISSRIGLYDKQIAEETRARTQIEERIAEIERSIEVTKQDLLTNGVEEVEVTWATDVLDQKIVALEHQKKDMQSRLGTREEAIQNETDAQKRLENVESRYKSLEKFARELDKSLERRMSQLSTFCSYCSDRVQKVFQVLLSHRNYSGSLRVDHQAGTLHLNVAPGHEVASTKSLSGGERSFSSICFIMSLWELMEAPFRCLDEFDVYMDMVNRTVAIADLVQLATSKSNRQFILLTPLKMIPIAPQHMDRVKIFKLSKHDESQSTLQM</sequence>
<dbReference type="STRING" id="81824.A9UPA8"/>
<dbReference type="GeneID" id="5887932"/>
<feature type="region of interest" description="Disordered" evidence="13">
    <location>
        <begin position="1"/>
        <end position="58"/>
    </location>
</feature>
<keyword evidence="4" id="KW-0158">Chromosome</keyword>
<dbReference type="KEGG" id="mbr:MONBRDRAFT_22018"/>
<evidence type="ECO:0000256" key="9">
    <source>
        <dbReference type="ARBA" id="ARBA00023172"/>
    </source>
</evidence>
<evidence type="ECO:0000256" key="5">
    <source>
        <dbReference type="ARBA" id="ARBA00022741"/>
    </source>
</evidence>
<dbReference type="RefSeq" id="XP_001742605.1">
    <property type="nucleotide sequence ID" value="XM_001742553.1"/>
</dbReference>
<dbReference type="GO" id="GO:0003684">
    <property type="term" value="F:damaged DNA binding"/>
    <property type="evidence" value="ECO:0000318"/>
    <property type="project" value="GO_Central"/>
</dbReference>
<dbReference type="InterPro" id="IPR003395">
    <property type="entry name" value="RecF/RecN/SMC_N"/>
</dbReference>
<evidence type="ECO:0000256" key="2">
    <source>
        <dbReference type="ARBA" id="ARBA00004286"/>
    </source>
</evidence>
<keyword evidence="16" id="KW-1185">Reference proteome</keyword>
<dbReference type="GO" id="GO:0005524">
    <property type="term" value="F:ATP binding"/>
    <property type="evidence" value="ECO:0007669"/>
    <property type="project" value="UniProtKB-KW"/>
</dbReference>
<dbReference type="GO" id="GO:0005634">
    <property type="term" value="C:nucleus"/>
    <property type="evidence" value="ECO:0000318"/>
    <property type="project" value="GO_Central"/>
</dbReference>
<feature type="compositionally biased region" description="Basic and acidic residues" evidence="13">
    <location>
        <begin position="328"/>
        <end position="344"/>
    </location>
</feature>
<dbReference type="OMA" id="MCHDHFY"/>
<evidence type="ECO:0000256" key="7">
    <source>
        <dbReference type="ARBA" id="ARBA00022840"/>
    </source>
</evidence>
<feature type="compositionally biased region" description="Polar residues" evidence="13">
    <location>
        <begin position="37"/>
        <end position="49"/>
    </location>
</feature>
<dbReference type="GO" id="GO:0030915">
    <property type="term" value="C:Smc5-Smc6 complex"/>
    <property type="evidence" value="ECO:0000318"/>
    <property type="project" value="GO_Central"/>
</dbReference>
<feature type="coiled-coil region" evidence="12">
    <location>
        <begin position="644"/>
        <end position="692"/>
    </location>
</feature>
<keyword evidence="6" id="KW-0227">DNA damage</keyword>
<organism evidence="15 16">
    <name type="scientific">Monosiga brevicollis</name>
    <name type="common">Choanoflagellate</name>
    <dbReference type="NCBI Taxonomy" id="81824"/>
    <lineage>
        <taxon>Eukaryota</taxon>
        <taxon>Choanoflagellata</taxon>
        <taxon>Craspedida</taxon>
        <taxon>Salpingoecidae</taxon>
        <taxon>Monosiga</taxon>
    </lineage>
</organism>
<keyword evidence="5" id="KW-0547">Nucleotide-binding</keyword>
<feature type="coiled-coil region" evidence="12">
    <location>
        <begin position="437"/>
        <end position="506"/>
    </location>
</feature>
<dbReference type="FunCoup" id="A9UPA8">
    <property type="interactions" value="1096"/>
</dbReference>
<reference evidence="15 16" key="1">
    <citation type="journal article" date="2008" name="Nature">
        <title>The genome of the choanoflagellate Monosiga brevicollis and the origin of metazoans.</title>
        <authorList>
            <consortium name="JGI Sequencing"/>
            <person name="King N."/>
            <person name="Westbrook M.J."/>
            <person name="Young S.L."/>
            <person name="Kuo A."/>
            <person name="Abedin M."/>
            <person name="Chapman J."/>
            <person name="Fairclough S."/>
            <person name="Hellsten U."/>
            <person name="Isogai Y."/>
            <person name="Letunic I."/>
            <person name="Marr M."/>
            <person name="Pincus D."/>
            <person name="Putnam N."/>
            <person name="Rokas A."/>
            <person name="Wright K.J."/>
            <person name="Zuzow R."/>
            <person name="Dirks W."/>
            <person name="Good M."/>
            <person name="Goodstein D."/>
            <person name="Lemons D."/>
            <person name="Li W."/>
            <person name="Lyons J.B."/>
            <person name="Morris A."/>
            <person name="Nichols S."/>
            <person name="Richter D.J."/>
            <person name="Salamov A."/>
            <person name="Bork P."/>
            <person name="Lim W.A."/>
            <person name="Manning G."/>
            <person name="Miller W.T."/>
            <person name="McGinnis W."/>
            <person name="Shapiro H."/>
            <person name="Tjian R."/>
            <person name="Grigoriev I.V."/>
            <person name="Rokhsar D."/>
        </authorList>
    </citation>
    <scope>NUCLEOTIDE SEQUENCE [LARGE SCALE GENOMIC DNA]</scope>
    <source>
        <strain evidence="16">MX1 / ATCC 50154</strain>
    </source>
</reference>
<dbReference type="eggNOG" id="KOG0250">
    <property type="taxonomic scope" value="Eukaryota"/>
</dbReference>
<feature type="coiled-coil region" evidence="12">
    <location>
        <begin position="866"/>
        <end position="900"/>
    </location>
</feature>
<dbReference type="SUPFAM" id="SSF52540">
    <property type="entry name" value="P-loop containing nucleoside triphosphate hydrolases"/>
    <property type="match status" value="2"/>
</dbReference>
<evidence type="ECO:0000313" key="16">
    <source>
        <dbReference type="Proteomes" id="UP000001357"/>
    </source>
</evidence>
<evidence type="ECO:0000256" key="10">
    <source>
        <dbReference type="ARBA" id="ARBA00023204"/>
    </source>
</evidence>
<evidence type="ECO:0000259" key="14">
    <source>
        <dbReference type="Pfam" id="PF02463"/>
    </source>
</evidence>
<evidence type="ECO:0000256" key="8">
    <source>
        <dbReference type="ARBA" id="ARBA00023054"/>
    </source>
</evidence>
<name>A9UPA8_MONBE</name>
<feature type="region of interest" description="Disordered" evidence="13">
    <location>
        <begin position="321"/>
        <end position="351"/>
    </location>
</feature>
<comment type="similarity">
    <text evidence="3">Belongs to the SMC family. SMC6 subfamily.</text>
</comment>
<dbReference type="PANTHER" id="PTHR19306:SF6">
    <property type="entry name" value="STRUCTURAL MAINTENANCE OF CHROMOSOMES PROTEIN 6"/>
    <property type="match status" value="1"/>
</dbReference>
<keyword evidence="11" id="KW-0539">Nucleus</keyword>
<evidence type="ECO:0000256" key="3">
    <source>
        <dbReference type="ARBA" id="ARBA00006793"/>
    </source>
</evidence>
<evidence type="ECO:0000313" key="15">
    <source>
        <dbReference type="EMBL" id="EDQ92843.1"/>
    </source>
</evidence>
<evidence type="ECO:0000256" key="1">
    <source>
        <dbReference type="ARBA" id="ARBA00004123"/>
    </source>
</evidence>
<dbReference type="GO" id="GO:0035861">
    <property type="term" value="C:site of double-strand break"/>
    <property type="evidence" value="ECO:0000318"/>
    <property type="project" value="GO_Central"/>
</dbReference>
<dbReference type="AlphaFoldDB" id="A9UPA8"/>
<feature type="coiled-coil region" evidence="12">
    <location>
        <begin position="716"/>
        <end position="757"/>
    </location>
</feature>
<accession>A9UPA8</accession>
<dbReference type="InterPro" id="IPR027417">
    <property type="entry name" value="P-loop_NTPase"/>
</dbReference>
<comment type="subcellular location">
    <subcellularLocation>
        <location evidence="2">Chromosome</location>
    </subcellularLocation>
    <subcellularLocation>
        <location evidence="1">Nucleus</location>
    </subcellularLocation>
</comment>
<dbReference type="GO" id="GO:0000724">
    <property type="term" value="P:double-strand break repair via homologous recombination"/>
    <property type="evidence" value="ECO:0000318"/>
    <property type="project" value="GO_Central"/>
</dbReference>
<evidence type="ECO:0000256" key="12">
    <source>
        <dbReference type="SAM" id="Coils"/>
    </source>
</evidence>
<dbReference type="Pfam" id="PF02463">
    <property type="entry name" value="SMC_N"/>
    <property type="match status" value="1"/>
</dbReference>
<gene>
    <name evidence="15" type="ORF">MONBRDRAFT_22018</name>
</gene>
<evidence type="ECO:0000256" key="4">
    <source>
        <dbReference type="ARBA" id="ARBA00022454"/>
    </source>
</evidence>
<keyword evidence="10" id="KW-0234">DNA repair</keyword>
<feature type="coiled-coil region" evidence="12">
    <location>
        <begin position="800"/>
        <end position="827"/>
    </location>
</feature>
<feature type="domain" description="RecF/RecN/SMC N-terminal" evidence="14">
    <location>
        <begin position="65"/>
        <end position="1023"/>
    </location>
</feature>
<keyword evidence="9" id="KW-0233">DNA recombination</keyword>
<protein>
    <recommendedName>
        <fullName evidence="14">RecF/RecN/SMC N-terminal domain-containing protein</fullName>
    </recommendedName>
</protein>
<evidence type="ECO:0000256" key="6">
    <source>
        <dbReference type="ARBA" id="ARBA00022763"/>
    </source>
</evidence>
<dbReference type="EMBL" id="CH991543">
    <property type="protein sequence ID" value="EDQ92843.1"/>
    <property type="molecule type" value="Genomic_DNA"/>
</dbReference>
<dbReference type="InParanoid" id="A9UPA8"/>
<proteinExistence type="inferred from homology"/>
<evidence type="ECO:0000256" key="13">
    <source>
        <dbReference type="SAM" id="MobiDB-lite"/>
    </source>
</evidence>
<keyword evidence="8 12" id="KW-0175">Coiled coil</keyword>
<dbReference type="Gene3D" id="3.40.50.300">
    <property type="entry name" value="P-loop containing nucleotide triphosphate hydrolases"/>
    <property type="match status" value="2"/>
</dbReference>
<dbReference type="GO" id="GO:0003697">
    <property type="term" value="F:single-stranded DNA binding"/>
    <property type="evidence" value="ECO:0000318"/>
    <property type="project" value="GO_Central"/>
</dbReference>